<dbReference type="AlphaFoldDB" id="A0A843XR12"/>
<name>A0A843XR12_COLES</name>
<gene>
    <name evidence="1" type="ORF">Taro_054636</name>
</gene>
<feature type="non-terminal residue" evidence="1">
    <location>
        <position position="1"/>
    </location>
</feature>
<dbReference type="EMBL" id="NMUH01011269">
    <property type="protein sequence ID" value="MQM21593.1"/>
    <property type="molecule type" value="Genomic_DNA"/>
</dbReference>
<protein>
    <submittedName>
        <fullName evidence="1">Uncharacterized protein</fullName>
    </submittedName>
</protein>
<sequence>FVRELYKARGRMETGCAINSIPLLLPKVQLDLKSQVGDHD</sequence>
<organism evidence="1 2">
    <name type="scientific">Colocasia esculenta</name>
    <name type="common">Wild taro</name>
    <name type="synonym">Arum esculentum</name>
    <dbReference type="NCBI Taxonomy" id="4460"/>
    <lineage>
        <taxon>Eukaryota</taxon>
        <taxon>Viridiplantae</taxon>
        <taxon>Streptophyta</taxon>
        <taxon>Embryophyta</taxon>
        <taxon>Tracheophyta</taxon>
        <taxon>Spermatophyta</taxon>
        <taxon>Magnoliopsida</taxon>
        <taxon>Liliopsida</taxon>
        <taxon>Araceae</taxon>
        <taxon>Aroideae</taxon>
        <taxon>Colocasieae</taxon>
        <taxon>Colocasia</taxon>
    </lineage>
</organism>
<evidence type="ECO:0000313" key="1">
    <source>
        <dbReference type="EMBL" id="MQM21593.1"/>
    </source>
</evidence>
<keyword evidence="2" id="KW-1185">Reference proteome</keyword>
<proteinExistence type="predicted"/>
<accession>A0A843XR12</accession>
<evidence type="ECO:0000313" key="2">
    <source>
        <dbReference type="Proteomes" id="UP000652761"/>
    </source>
</evidence>
<reference evidence="1" key="1">
    <citation type="submission" date="2017-07" db="EMBL/GenBank/DDBJ databases">
        <title>Taro Niue Genome Assembly and Annotation.</title>
        <authorList>
            <person name="Atibalentja N."/>
            <person name="Keating K."/>
            <person name="Fields C.J."/>
        </authorList>
    </citation>
    <scope>NUCLEOTIDE SEQUENCE</scope>
    <source>
        <strain evidence="1">Niue_2</strain>
        <tissue evidence="1">Leaf</tissue>
    </source>
</reference>
<comment type="caution">
    <text evidence="1">The sequence shown here is derived from an EMBL/GenBank/DDBJ whole genome shotgun (WGS) entry which is preliminary data.</text>
</comment>
<dbReference type="Proteomes" id="UP000652761">
    <property type="component" value="Unassembled WGS sequence"/>
</dbReference>